<dbReference type="GO" id="GO:0003735">
    <property type="term" value="F:structural constituent of ribosome"/>
    <property type="evidence" value="ECO:0007669"/>
    <property type="project" value="InterPro"/>
</dbReference>
<dbReference type="Proteomes" id="UP000186758">
    <property type="component" value="Unassembled WGS sequence"/>
</dbReference>
<dbReference type="PROSITE" id="PS00052">
    <property type="entry name" value="RIBOSOMAL_S7"/>
    <property type="match status" value="1"/>
</dbReference>
<evidence type="ECO:0000259" key="9">
    <source>
        <dbReference type="Pfam" id="PF00177"/>
    </source>
</evidence>
<dbReference type="RefSeq" id="WP_067554861.1">
    <property type="nucleotide sequence ID" value="NZ_CAJTBG010000005.1"/>
</dbReference>
<gene>
    <name evidence="7" type="primary">rpsG</name>
    <name evidence="10" type="ORF">AALO17_04370</name>
    <name evidence="11" type="ORF">BO223_06140</name>
</gene>
<keyword evidence="12" id="KW-1185">Reference proteome</keyword>
<dbReference type="InterPro" id="IPR023798">
    <property type="entry name" value="Ribosomal_uS7_dom"/>
</dbReference>
<dbReference type="EMBL" id="CP011391">
    <property type="protein sequence ID" value="AMK53571.1"/>
    <property type="molecule type" value="Genomic_DNA"/>
</dbReference>
<dbReference type="PANTHER" id="PTHR11205">
    <property type="entry name" value="RIBOSOMAL PROTEIN S7"/>
    <property type="match status" value="1"/>
</dbReference>
<dbReference type="STRING" id="1702221.AALO17_04370"/>
<proteinExistence type="inferred from homology"/>
<evidence type="ECO:0000313" key="10">
    <source>
        <dbReference type="EMBL" id="AMK53571.1"/>
    </source>
</evidence>
<evidence type="ECO:0000256" key="4">
    <source>
        <dbReference type="ARBA" id="ARBA00022884"/>
    </source>
</evidence>
<dbReference type="InterPro" id="IPR020606">
    <property type="entry name" value="Ribosomal_uS7_CS"/>
</dbReference>
<dbReference type="HAMAP" id="MF_00480_B">
    <property type="entry name" value="Ribosomal_uS7_B"/>
    <property type="match status" value="1"/>
</dbReference>
<dbReference type="OrthoDB" id="9807653at2"/>
<reference evidence="10 12" key="1">
    <citation type="journal article" date="2016" name="Gut Pathog.">
        <title>Whole genome sequencing of "Faecalibaculum rodentium" ALO17, isolated from C57BL/6J laboratory mouse feces.</title>
        <authorList>
            <person name="Lim S."/>
            <person name="Chang D.H."/>
            <person name="Ahn S."/>
            <person name="Kim B.C."/>
        </authorList>
    </citation>
    <scope>NUCLEOTIDE SEQUENCE [LARGE SCALE GENOMIC DNA]</scope>
    <source>
        <strain evidence="10 12">Alo17</strain>
    </source>
</reference>
<dbReference type="CDD" id="cd14869">
    <property type="entry name" value="uS7_Bacteria"/>
    <property type="match status" value="1"/>
</dbReference>
<sequence>MPRKGHIAKRDVLVDPIYNSKLVTRLINKIMLDGKRGTAQNILYNAFDIVEVKTGKQPMEVFEQALENVMPQLELKLRRVGGANYQVPVEVSDERRLTLGLRWLVNYARLRNEKTMEQRLAAEIIDAANNTGASVKKRESVHKMAEANKAFAHYRW</sequence>
<dbReference type="InterPro" id="IPR036823">
    <property type="entry name" value="Ribosomal_uS7_dom_sf"/>
</dbReference>
<comment type="function">
    <text evidence="7">One of the primary rRNA binding proteins, it binds directly to 16S rRNA where it nucleates assembly of the head domain of the 30S subunit. Is located at the subunit interface close to the decoding center, probably blocks exit of the E-site tRNA.</text>
</comment>
<dbReference type="PATRIC" id="fig|1702221.3.peg.420"/>
<keyword evidence="3 7" id="KW-0699">rRNA-binding</keyword>
<dbReference type="FunFam" id="1.10.455.10:FF:000001">
    <property type="entry name" value="30S ribosomal protein S7"/>
    <property type="match status" value="1"/>
</dbReference>
<keyword evidence="5 7" id="KW-0689">Ribosomal protein</keyword>
<keyword evidence="6 7" id="KW-0687">Ribonucleoprotein</keyword>
<organism evidence="10 12">
    <name type="scientific">Faecalibaculum rodentium</name>
    <dbReference type="NCBI Taxonomy" id="1702221"/>
    <lineage>
        <taxon>Bacteria</taxon>
        <taxon>Bacillati</taxon>
        <taxon>Bacillota</taxon>
        <taxon>Erysipelotrichia</taxon>
        <taxon>Erysipelotrichales</taxon>
        <taxon>Erysipelotrichaceae</taxon>
        <taxon>Faecalibaculum</taxon>
    </lineage>
</organism>
<keyword evidence="2 7" id="KW-0820">tRNA-binding</keyword>
<dbReference type="InterPro" id="IPR005717">
    <property type="entry name" value="Ribosomal_uS7_bac/org-type"/>
</dbReference>
<dbReference type="Pfam" id="PF00177">
    <property type="entry name" value="Ribosomal_S7"/>
    <property type="match status" value="1"/>
</dbReference>
<evidence type="ECO:0000256" key="2">
    <source>
        <dbReference type="ARBA" id="ARBA00022555"/>
    </source>
</evidence>
<dbReference type="GO" id="GO:0015935">
    <property type="term" value="C:small ribosomal subunit"/>
    <property type="evidence" value="ECO:0007669"/>
    <property type="project" value="InterPro"/>
</dbReference>
<evidence type="ECO:0000256" key="3">
    <source>
        <dbReference type="ARBA" id="ARBA00022730"/>
    </source>
</evidence>
<dbReference type="GO" id="GO:0019843">
    <property type="term" value="F:rRNA binding"/>
    <property type="evidence" value="ECO:0007669"/>
    <property type="project" value="UniProtKB-UniRule"/>
</dbReference>
<dbReference type="SUPFAM" id="SSF47973">
    <property type="entry name" value="Ribosomal protein S7"/>
    <property type="match status" value="1"/>
</dbReference>
<dbReference type="Proteomes" id="UP000069771">
    <property type="component" value="Chromosome"/>
</dbReference>
<feature type="domain" description="Small ribosomal subunit protein uS7" evidence="9">
    <location>
        <begin position="2"/>
        <end position="149"/>
    </location>
</feature>
<keyword evidence="4 7" id="KW-0694">RNA-binding</keyword>
<evidence type="ECO:0000313" key="13">
    <source>
        <dbReference type="Proteomes" id="UP000186758"/>
    </source>
</evidence>
<evidence type="ECO:0000256" key="1">
    <source>
        <dbReference type="ARBA" id="ARBA00007151"/>
    </source>
</evidence>
<dbReference type="GO" id="GO:0000049">
    <property type="term" value="F:tRNA binding"/>
    <property type="evidence" value="ECO:0007669"/>
    <property type="project" value="UniProtKB-UniRule"/>
</dbReference>
<dbReference type="KEGG" id="fro:AALO17_04370"/>
<reference evidence="11 13" key="2">
    <citation type="submission" date="2016-11" db="EMBL/GenBank/DDBJ databases">
        <title>Description of two novel members of the family Erysipelotrichaceae: Ileibacterium lipovorans gen. nov., sp. nov. and Dubosiella newyorkensis, gen. nov., sp. nov.</title>
        <authorList>
            <person name="Cox L.M."/>
            <person name="Sohn J."/>
            <person name="Tyrrell K.L."/>
            <person name="Citron D.M."/>
            <person name="Lawson P.A."/>
            <person name="Patel N.B."/>
            <person name="Iizumi T."/>
            <person name="Perez-Perez G.I."/>
            <person name="Goldstein E.J."/>
            <person name="Blaser M.J."/>
        </authorList>
    </citation>
    <scope>NUCLEOTIDE SEQUENCE [LARGE SCALE GENOMIC DNA]</scope>
    <source>
        <strain evidence="11 13">NYU-BL-K8</strain>
    </source>
</reference>
<evidence type="ECO:0000313" key="11">
    <source>
        <dbReference type="EMBL" id="OLU45068.1"/>
    </source>
</evidence>
<name>A0A140DSE4_9FIRM</name>
<evidence type="ECO:0000256" key="7">
    <source>
        <dbReference type="HAMAP-Rule" id="MF_00480"/>
    </source>
</evidence>
<dbReference type="InterPro" id="IPR000235">
    <property type="entry name" value="Ribosomal_uS7"/>
</dbReference>
<dbReference type="GeneID" id="78477289"/>
<dbReference type="NCBIfam" id="TIGR01029">
    <property type="entry name" value="rpsG_bact"/>
    <property type="match status" value="1"/>
</dbReference>
<evidence type="ECO:0000256" key="5">
    <source>
        <dbReference type="ARBA" id="ARBA00022980"/>
    </source>
</evidence>
<evidence type="ECO:0000313" key="12">
    <source>
        <dbReference type="Proteomes" id="UP000069771"/>
    </source>
</evidence>
<accession>A0A140DSE4</accession>
<dbReference type="Gene3D" id="1.10.455.10">
    <property type="entry name" value="Ribosomal protein S7 domain"/>
    <property type="match status" value="1"/>
</dbReference>
<protein>
    <recommendedName>
        <fullName evidence="7">Small ribosomal subunit protein uS7</fullName>
    </recommendedName>
</protein>
<evidence type="ECO:0000256" key="6">
    <source>
        <dbReference type="ARBA" id="ARBA00023274"/>
    </source>
</evidence>
<dbReference type="GO" id="GO:0006412">
    <property type="term" value="P:translation"/>
    <property type="evidence" value="ECO:0007669"/>
    <property type="project" value="UniProtKB-UniRule"/>
</dbReference>
<dbReference type="AlphaFoldDB" id="A0A140DSE4"/>
<dbReference type="EMBL" id="MPJZ01000053">
    <property type="protein sequence ID" value="OLU45068.1"/>
    <property type="molecule type" value="Genomic_DNA"/>
</dbReference>
<evidence type="ECO:0000256" key="8">
    <source>
        <dbReference type="RuleBase" id="RU003619"/>
    </source>
</evidence>
<dbReference type="PIRSF" id="PIRSF002122">
    <property type="entry name" value="RPS7p_RPS7a_RPS5e_RPS7o"/>
    <property type="match status" value="1"/>
</dbReference>
<comment type="subunit">
    <text evidence="7">Part of the 30S ribosomal subunit. Contacts proteins S9 and S11.</text>
</comment>
<comment type="similarity">
    <text evidence="1 7 8">Belongs to the universal ribosomal protein uS7 family.</text>
</comment>